<dbReference type="EMBL" id="DS781798">
    <property type="protein sequence ID" value="EEC09707.1"/>
    <property type="molecule type" value="Genomic_DNA"/>
</dbReference>
<name>B7PSY5_IXOSC</name>
<protein>
    <submittedName>
        <fullName evidence="1 2">Uncharacterized protein</fullName>
    </submittedName>
</protein>
<sequence length="80" mass="9237">MIMICDIPHTPLDLTDFTTDTEEYAGLRDIECALGVATRLVDVPITRPNPDLRYLELRAQQRRAQKRAFRTEVTQDVQAY</sequence>
<evidence type="ECO:0000313" key="1">
    <source>
        <dbReference type="EMBL" id="EEC09707.1"/>
    </source>
</evidence>
<evidence type="ECO:0000313" key="3">
    <source>
        <dbReference type="Proteomes" id="UP000001555"/>
    </source>
</evidence>
<gene>
    <name evidence="1" type="ORF">IscW_ISCW008299</name>
</gene>
<dbReference type="AlphaFoldDB" id="B7PSY5"/>
<evidence type="ECO:0000313" key="2">
    <source>
        <dbReference type="EnsemblMetazoa" id="ISCW008299-PA"/>
    </source>
</evidence>
<reference evidence="1 3" key="1">
    <citation type="submission" date="2008-03" db="EMBL/GenBank/DDBJ databases">
        <title>Annotation of Ixodes scapularis.</title>
        <authorList>
            <consortium name="Ixodes scapularis Genome Project Consortium"/>
            <person name="Caler E."/>
            <person name="Hannick L.I."/>
            <person name="Bidwell S."/>
            <person name="Joardar V."/>
            <person name="Thiagarajan M."/>
            <person name="Amedeo P."/>
            <person name="Galinsky K.J."/>
            <person name="Schobel S."/>
            <person name="Inman J."/>
            <person name="Hostetler J."/>
            <person name="Miller J."/>
            <person name="Hammond M."/>
            <person name="Megy K."/>
            <person name="Lawson D."/>
            <person name="Kodira C."/>
            <person name="Sutton G."/>
            <person name="Meyer J."/>
            <person name="Hill C.A."/>
            <person name="Birren B."/>
            <person name="Nene V."/>
            <person name="Collins F."/>
            <person name="Alarcon-Chaidez F."/>
            <person name="Wikel S."/>
            <person name="Strausberg R."/>
        </authorList>
    </citation>
    <scope>NUCLEOTIDE SEQUENCE [LARGE SCALE GENOMIC DNA]</scope>
    <source>
        <strain evidence="3">Wikel</strain>
        <strain evidence="1">Wikel colony</strain>
    </source>
</reference>
<organism>
    <name type="scientific">Ixodes scapularis</name>
    <name type="common">Black-legged tick</name>
    <name type="synonym">Deer tick</name>
    <dbReference type="NCBI Taxonomy" id="6945"/>
    <lineage>
        <taxon>Eukaryota</taxon>
        <taxon>Metazoa</taxon>
        <taxon>Ecdysozoa</taxon>
        <taxon>Arthropoda</taxon>
        <taxon>Chelicerata</taxon>
        <taxon>Arachnida</taxon>
        <taxon>Acari</taxon>
        <taxon>Parasitiformes</taxon>
        <taxon>Ixodida</taxon>
        <taxon>Ixodoidea</taxon>
        <taxon>Ixodidae</taxon>
        <taxon>Ixodinae</taxon>
        <taxon>Ixodes</taxon>
    </lineage>
</organism>
<dbReference type="EnsemblMetazoa" id="ISCW008299-RA">
    <property type="protein sequence ID" value="ISCW008299-PA"/>
    <property type="gene ID" value="ISCW008299"/>
</dbReference>
<dbReference type="HOGENOM" id="CLU_2592428_0_0_1"/>
<reference evidence="2" key="2">
    <citation type="submission" date="2020-05" db="UniProtKB">
        <authorList>
            <consortium name="EnsemblMetazoa"/>
        </authorList>
    </citation>
    <scope>IDENTIFICATION</scope>
    <source>
        <strain evidence="2">wikel</strain>
    </source>
</reference>
<dbReference type="Proteomes" id="UP000001555">
    <property type="component" value="Unassembled WGS sequence"/>
</dbReference>
<dbReference type="EMBL" id="ABJB010795242">
    <property type="status" value="NOT_ANNOTATED_CDS"/>
    <property type="molecule type" value="Genomic_DNA"/>
</dbReference>
<dbReference type="VEuPathDB" id="VectorBase:ISCW008299"/>
<dbReference type="PaxDb" id="6945-B7PSY5"/>
<keyword evidence="3" id="KW-1185">Reference proteome</keyword>
<dbReference type="InParanoid" id="B7PSY5"/>
<accession>B7PSY5</accession>
<proteinExistence type="predicted"/>
<dbReference type="VEuPathDB" id="VectorBase:ISCI008299"/>